<evidence type="ECO:0000313" key="2">
    <source>
        <dbReference type="EMBL" id="CDU25934.1"/>
    </source>
</evidence>
<feature type="signal peptide" evidence="1">
    <location>
        <begin position="1"/>
        <end position="23"/>
    </location>
</feature>
<gene>
    <name evidence="2" type="ORF">SPSC_06105</name>
</gene>
<organism evidence="2">
    <name type="scientific">Sporisorium scitamineum</name>
    <dbReference type="NCBI Taxonomy" id="49012"/>
    <lineage>
        <taxon>Eukaryota</taxon>
        <taxon>Fungi</taxon>
        <taxon>Dikarya</taxon>
        <taxon>Basidiomycota</taxon>
        <taxon>Ustilaginomycotina</taxon>
        <taxon>Ustilaginomycetes</taxon>
        <taxon>Ustilaginales</taxon>
        <taxon>Ustilaginaceae</taxon>
        <taxon>Sporisorium</taxon>
    </lineage>
</organism>
<feature type="chain" id="PRO_5007281304" evidence="1">
    <location>
        <begin position="24"/>
        <end position="177"/>
    </location>
</feature>
<sequence>MRNTSRIITPLLLVIELFASVLAQDLDSAMYGVARHRYQEASTRTVGQFYRLLYDPDPHMKWRDGPMRNKWLERAREKGALWIHSDSDFFSRKITYFSTFIQPNDEDPLSREMGLTQQLPSVVGGELPKEAAIFWKHVAGTFTPLKINFLTYHNAIYGLEPLDNVINLSYAQVHPLS</sequence>
<evidence type="ECO:0000256" key="1">
    <source>
        <dbReference type="SAM" id="SignalP"/>
    </source>
</evidence>
<accession>A0A127ZIJ9</accession>
<dbReference type="OrthoDB" id="2555890at2759"/>
<name>A0A127ZIJ9_9BASI</name>
<reference evidence="2" key="1">
    <citation type="submission" date="2014-06" db="EMBL/GenBank/DDBJ databases">
        <authorList>
            <person name="Ju J."/>
            <person name="Zhang J."/>
        </authorList>
    </citation>
    <scope>NUCLEOTIDE SEQUENCE</scope>
    <source>
        <strain evidence="2">SscI8</strain>
    </source>
</reference>
<protein>
    <submittedName>
        <fullName evidence="2">Uncharacterized protein</fullName>
    </submittedName>
</protein>
<dbReference type="EMBL" id="LK056692">
    <property type="protein sequence ID" value="CDU25934.1"/>
    <property type="molecule type" value="Genomic_DNA"/>
</dbReference>
<dbReference type="AlphaFoldDB" id="A0A127ZIJ9"/>
<proteinExistence type="predicted"/>
<keyword evidence="1" id="KW-0732">Signal</keyword>